<feature type="compositionally biased region" description="Basic and acidic residues" evidence="1">
    <location>
        <begin position="76"/>
        <end position="86"/>
    </location>
</feature>
<feature type="region of interest" description="Disordered" evidence="1">
    <location>
        <begin position="33"/>
        <end position="100"/>
    </location>
</feature>
<organism evidence="2 3">
    <name type="scientific">Fusarium oligoseptatum</name>
    <dbReference type="NCBI Taxonomy" id="2604345"/>
    <lineage>
        <taxon>Eukaryota</taxon>
        <taxon>Fungi</taxon>
        <taxon>Dikarya</taxon>
        <taxon>Ascomycota</taxon>
        <taxon>Pezizomycotina</taxon>
        <taxon>Sordariomycetes</taxon>
        <taxon>Hypocreomycetidae</taxon>
        <taxon>Hypocreales</taxon>
        <taxon>Nectriaceae</taxon>
        <taxon>Fusarium</taxon>
        <taxon>Fusarium solani species complex</taxon>
    </lineage>
</organism>
<name>A0A428TW77_9HYPO</name>
<dbReference type="EMBL" id="NKCK01000047">
    <property type="protein sequence ID" value="RSM06254.1"/>
    <property type="molecule type" value="Genomic_DNA"/>
</dbReference>
<proteinExistence type="predicted"/>
<gene>
    <name evidence="2" type="ORF">CEP52_005826</name>
</gene>
<sequence length="172" mass="19242">MVNCNWRLRVYGPPPPAAPARCYPNNLRWVSPNAISEHSPPGRTLPPGGPQRQQLHLPAPPPNLRSPAHPPRHRDLRGAHSDDGHIIYKKGSYSQDPHHNYSYRRLPFRPPPLVSHQNYSHLTGGIYEVPPVRPGNPTRVKKGAPRKRASIACQACRHRKVCVEDLLGDTGD</sequence>
<dbReference type="AlphaFoldDB" id="A0A428TW77"/>
<evidence type="ECO:0000313" key="3">
    <source>
        <dbReference type="Proteomes" id="UP000287144"/>
    </source>
</evidence>
<keyword evidence="3" id="KW-1185">Reference proteome</keyword>
<protein>
    <submittedName>
        <fullName evidence="2">Uncharacterized protein</fullName>
    </submittedName>
</protein>
<reference evidence="2 3" key="1">
    <citation type="submission" date="2017-06" db="EMBL/GenBank/DDBJ databases">
        <title>Comparative genomic analysis of Ambrosia Fusariam Clade fungi.</title>
        <authorList>
            <person name="Stajich J.E."/>
            <person name="Carrillo J."/>
            <person name="Kijimoto T."/>
            <person name="Eskalen A."/>
            <person name="O'Donnell K."/>
            <person name="Kasson M."/>
        </authorList>
    </citation>
    <scope>NUCLEOTIDE SEQUENCE [LARGE SCALE GENOMIC DNA]</scope>
    <source>
        <strain evidence="2 3">NRRL62579</strain>
    </source>
</reference>
<evidence type="ECO:0000256" key="1">
    <source>
        <dbReference type="SAM" id="MobiDB-lite"/>
    </source>
</evidence>
<dbReference type="STRING" id="1325735.A0A428TW77"/>
<dbReference type="Proteomes" id="UP000287144">
    <property type="component" value="Unassembled WGS sequence"/>
</dbReference>
<comment type="caution">
    <text evidence="2">The sequence shown here is derived from an EMBL/GenBank/DDBJ whole genome shotgun (WGS) entry which is preliminary data.</text>
</comment>
<evidence type="ECO:0000313" key="2">
    <source>
        <dbReference type="EMBL" id="RSM06254.1"/>
    </source>
</evidence>
<accession>A0A428TW77</accession>